<evidence type="ECO:0000313" key="3">
    <source>
        <dbReference type="Proteomes" id="UP001500037"/>
    </source>
</evidence>
<name>A0ABN1W5W9_9ACTN</name>
<reference evidence="2 3" key="1">
    <citation type="journal article" date="2019" name="Int. J. Syst. Evol. Microbiol.">
        <title>The Global Catalogue of Microorganisms (GCM) 10K type strain sequencing project: providing services to taxonomists for standard genome sequencing and annotation.</title>
        <authorList>
            <consortium name="The Broad Institute Genomics Platform"/>
            <consortium name="The Broad Institute Genome Sequencing Center for Infectious Disease"/>
            <person name="Wu L."/>
            <person name="Ma J."/>
        </authorList>
    </citation>
    <scope>NUCLEOTIDE SEQUENCE [LARGE SCALE GENOMIC DNA]</scope>
    <source>
        <strain evidence="2 3">JCM 13004</strain>
    </source>
</reference>
<comment type="caution">
    <text evidence="2">The sequence shown here is derived from an EMBL/GenBank/DDBJ whole genome shotgun (WGS) entry which is preliminary data.</text>
</comment>
<organism evidence="2 3">
    <name type="scientific">Kitasatospora nipponensis</name>
    <dbReference type="NCBI Taxonomy" id="258049"/>
    <lineage>
        <taxon>Bacteria</taxon>
        <taxon>Bacillati</taxon>
        <taxon>Actinomycetota</taxon>
        <taxon>Actinomycetes</taxon>
        <taxon>Kitasatosporales</taxon>
        <taxon>Streptomycetaceae</taxon>
        <taxon>Kitasatospora</taxon>
    </lineage>
</organism>
<proteinExistence type="predicted"/>
<protein>
    <recommendedName>
        <fullName evidence="4">Homeodomain-like domain-containing protein</fullName>
    </recommendedName>
</protein>
<evidence type="ECO:0000313" key="2">
    <source>
        <dbReference type="EMBL" id="GAA1236743.1"/>
    </source>
</evidence>
<keyword evidence="3" id="KW-1185">Reference proteome</keyword>
<feature type="region of interest" description="Disordered" evidence="1">
    <location>
        <begin position="1"/>
        <end position="25"/>
    </location>
</feature>
<gene>
    <name evidence="2" type="ORF">GCM10009665_28650</name>
</gene>
<dbReference type="EMBL" id="BAAALF010000040">
    <property type="protein sequence ID" value="GAA1236743.1"/>
    <property type="molecule type" value="Genomic_DNA"/>
</dbReference>
<feature type="region of interest" description="Disordered" evidence="1">
    <location>
        <begin position="49"/>
        <end position="70"/>
    </location>
</feature>
<dbReference type="Proteomes" id="UP001500037">
    <property type="component" value="Unassembled WGS sequence"/>
</dbReference>
<accession>A0ABN1W5W9</accession>
<evidence type="ECO:0008006" key="4">
    <source>
        <dbReference type="Google" id="ProtNLM"/>
    </source>
</evidence>
<feature type="compositionally biased region" description="Basic and acidic residues" evidence="1">
    <location>
        <begin position="55"/>
        <end position="64"/>
    </location>
</feature>
<dbReference type="RefSeq" id="WP_344441893.1">
    <property type="nucleotide sequence ID" value="NZ_BAAALF010000040.1"/>
</dbReference>
<feature type="compositionally biased region" description="Basic and acidic residues" evidence="1">
    <location>
        <begin position="1"/>
        <end position="22"/>
    </location>
</feature>
<sequence>MSAEQASRRRSTEEREELRRQAVELGDSGHTISRIAWNLRISAGTARRLLTTPTRDPHAPDPHRPSWFTGPDETLALLRRAARARDVVLDPAEPPTEADAQELTDALADVLLTEDCFDADWEITPFGDVVESLIDALNRYAYPD</sequence>
<evidence type="ECO:0000256" key="1">
    <source>
        <dbReference type="SAM" id="MobiDB-lite"/>
    </source>
</evidence>